<feature type="compositionally biased region" description="Gly residues" evidence="1">
    <location>
        <begin position="111"/>
        <end position="124"/>
    </location>
</feature>
<evidence type="ECO:0000256" key="1">
    <source>
        <dbReference type="SAM" id="MobiDB-lite"/>
    </source>
</evidence>
<name>A0A0P0VHF8_ORYSJ</name>
<feature type="region of interest" description="Disordered" evidence="1">
    <location>
        <begin position="65"/>
        <end position="135"/>
    </location>
</feature>
<keyword evidence="3" id="KW-1185">Reference proteome</keyword>
<proteinExistence type="predicted"/>
<protein>
    <submittedName>
        <fullName evidence="2">Os02g0267832 protein</fullName>
    </submittedName>
</protein>
<reference evidence="2 3" key="2">
    <citation type="journal article" date="2013" name="Plant Cell Physiol.">
        <title>Rice Annotation Project Database (RAP-DB): an integrative and interactive database for rice genomics.</title>
        <authorList>
            <person name="Sakai H."/>
            <person name="Lee S.S."/>
            <person name="Tanaka T."/>
            <person name="Numa H."/>
            <person name="Kim J."/>
            <person name="Kawahara Y."/>
            <person name="Wakimoto H."/>
            <person name="Yang C.C."/>
            <person name="Iwamoto M."/>
            <person name="Abe T."/>
            <person name="Yamada Y."/>
            <person name="Muto A."/>
            <person name="Inokuchi H."/>
            <person name="Ikemura T."/>
            <person name="Matsumoto T."/>
            <person name="Sasaki T."/>
            <person name="Itoh T."/>
        </authorList>
    </citation>
    <scope>NUCLEOTIDE SEQUENCE [LARGE SCALE GENOMIC DNA]</scope>
    <source>
        <strain evidence="3">cv. Nipponbare</strain>
    </source>
</reference>
<dbReference type="PaxDb" id="39947-A0A0P0VHF8"/>
<sequence>RRPLAVAGDLVALPARRAVVEQRRAQRRVPRPVPLRVQVDVAARPAHGARRVRPAVERRVRLQPHGRSFIGRRRRSHRCRRRAGAGSGRRRERGGGRQRAGAGSWRRREQGGGGARGRALGGGASEAEVARGGGR</sequence>
<organism evidence="2 3">
    <name type="scientific">Oryza sativa subsp. japonica</name>
    <name type="common">Rice</name>
    <dbReference type="NCBI Taxonomy" id="39947"/>
    <lineage>
        <taxon>Eukaryota</taxon>
        <taxon>Viridiplantae</taxon>
        <taxon>Streptophyta</taxon>
        <taxon>Embryophyta</taxon>
        <taxon>Tracheophyta</taxon>
        <taxon>Spermatophyta</taxon>
        <taxon>Magnoliopsida</taxon>
        <taxon>Liliopsida</taxon>
        <taxon>Poales</taxon>
        <taxon>Poaceae</taxon>
        <taxon>BOP clade</taxon>
        <taxon>Oryzoideae</taxon>
        <taxon>Oryzeae</taxon>
        <taxon>Oryzinae</taxon>
        <taxon>Oryza</taxon>
        <taxon>Oryza sativa</taxon>
    </lineage>
</organism>
<accession>A0A0P0VHF8</accession>
<dbReference type="AlphaFoldDB" id="A0A0P0VHF8"/>
<dbReference type="Proteomes" id="UP000059680">
    <property type="component" value="Chromosome 2"/>
</dbReference>
<gene>
    <name evidence="2" type="ordered locus">Os02g0267832</name>
    <name evidence="2" type="ORF">OSNPB_020267832</name>
</gene>
<dbReference type="Gramene" id="Os02t0267832-00">
    <property type="protein sequence ID" value="Os02t0267832-00"/>
    <property type="gene ID" value="Os02g0267832"/>
</dbReference>
<evidence type="ECO:0000313" key="2">
    <source>
        <dbReference type="EMBL" id="BAS78031.1"/>
    </source>
</evidence>
<reference evidence="2 3" key="3">
    <citation type="journal article" date="2013" name="Rice">
        <title>Improvement of the Oryza sativa Nipponbare reference genome using next generation sequence and optical map data.</title>
        <authorList>
            <person name="Kawahara Y."/>
            <person name="de la Bastide M."/>
            <person name="Hamilton J.P."/>
            <person name="Kanamori H."/>
            <person name="McCombie W.R."/>
            <person name="Ouyang S."/>
            <person name="Schwartz D.C."/>
            <person name="Tanaka T."/>
            <person name="Wu J."/>
            <person name="Zhou S."/>
            <person name="Childs K.L."/>
            <person name="Davidson R.M."/>
            <person name="Lin H."/>
            <person name="Quesada-Ocampo L."/>
            <person name="Vaillancourt B."/>
            <person name="Sakai H."/>
            <person name="Lee S.S."/>
            <person name="Kim J."/>
            <person name="Numa H."/>
            <person name="Itoh T."/>
            <person name="Buell C.R."/>
            <person name="Matsumoto T."/>
        </authorList>
    </citation>
    <scope>NUCLEOTIDE SEQUENCE [LARGE SCALE GENOMIC DNA]</scope>
    <source>
        <strain evidence="3">cv. Nipponbare</strain>
    </source>
</reference>
<feature type="compositionally biased region" description="Basic residues" evidence="1">
    <location>
        <begin position="70"/>
        <end position="92"/>
    </location>
</feature>
<evidence type="ECO:0000313" key="3">
    <source>
        <dbReference type="Proteomes" id="UP000059680"/>
    </source>
</evidence>
<dbReference type="InParanoid" id="A0A0P0VHF8"/>
<feature type="non-terminal residue" evidence="2">
    <location>
        <position position="135"/>
    </location>
</feature>
<reference evidence="3" key="1">
    <citation type="journal article" date="2005" name="Nature">
        <title>The map-based sequence of the rice genome.</title>
        <authorList>
            <consortium name="International rice genome sequencing project (IRGSP)"/>
            <person name="Matsumoto T."/>
            <person name="Wu J."/>
            <person name="Kanamori H."/>
            <person name="Katayose Y."/>
            <person name="Fujisawa M."/>
            <person name="Namiki N."/>
            <person name="Mizuno H."/>
            <person name="Yamamoto K."/>
            <person name="Antonio B.A."/>
            <person name="Baba T."/>
            <person name="Sakata K."/>
            <person name="Nagamura Y."/>
            <person name="Aoki H."/>
            <person name="Arikawa K."/>
            <person name="Arita K."/>
            <person name="Bito T."/>
            <person name="Chiden Y."/>
            <person name="Fujitsuka N."/>
            <person name="Fukunaka R."/>
            <person name="Hamada M."/>
            <person name="Harada C."/>
            <person name="Hayashi A."/>
            <person name="Hijishita S."/>
            <person name="Honda M."/>
            <person name="Hosokawa S."/>
            <person name="Ichikawa Y."/>
            <person name="Idonuma A."/>
            <person name="Iijima M."/>
            <person name="Ikeda M."/>
            <person name="Ikeno M."/>
            <person name="Ito K."/>
            <person name="Ito S."/>
            <person name="Ito T."/>
            <person name="Ito Y."/>
            <person name="Ito Y."/>
            <person name="Iwabuchi A."/>
            <person name="Kamiya K."/>
            <person name="Karasawa W."/>
            <person name="Kurita K."/>
            <person name="Katagiri S."/>
            <person name="Kikuta A."/>
            <person name="Kobayashi H."/>
            <person name="Kobayashi N."/>
            <person name="Machita K."/>
            <person name="Maehara T."/>
            <person name="Masukawa M."/>
            <person name="Mizubayashi T."/>
            <person name="Mukai Y."/>
            <person name="Nagasaki H."/>
            <person name="Nagata Y."/>
            <person name="Naito S."/>
            <person name="Nakashima M."/>
            <person name="Nakama Y."/>
            <person name="Nakamichi Y."/>
            <person name="Nakamura M."/>
            <person name="Meguro A."/>
            <person name="Negishi M."/>
            <person name="Ohta I."/>
            <person name="Ohta T."/>
            <person name="Okamoto M."/>
            <person name="Ono N."/>
            <person name="Saji S."/>
            <person name="Sakaguchi M."/>
            <person name="Sakai K."/>
            <person name="Shibata M."/>
            <person name="Shimokawa T."/>
            <person name="Song J."/>
            <person name="Takazaki Y."/>
            <person name="Terasawa K."/>
            <person name="Tsugane M."/>
            <person name="Tsuji K."/>
            <person name="Ueda S."/>
            <person name="Waki K."/>
            <person name="Yamagata H."/>
            <person name="Yamamoto M."/>
            <person name="Yamamoto S."/>
            <person name="Yamane H."/>
            <person name="Yoshiki S."/>
            <person name="Yoshihara R."/>
            <person name="Yukawa K."/>
            <person name="Zhong H."/>
            <person name="Yano M."/>
            <person name="Yuan Q."/>
            <person name="Ouyang S."/>
            <person name="Liu J."/>
            <person name="Jones K.M."/>
            <person name="Gansberger K."/>
            <person name="Moffat K."/>
            <person name="Hill J."/>
            <person name="Bera J."/>
            <person name="Fadrosh D."/>
            <person name="Jin S."/>
            <person name="Johri S."/>
            <person name="Kim M."/>
            <person name="Overton L."/>
            <person name="Reardon M."/>
            <person name="Tsitrin T."/>
            <person name="Vuong H."/>
            <person name="Weaver B."/>
            <person name="Ciecko A."/>
            <person name="Tallon L."/>
            <person name="Jackson J."/>
            <person name="Pai G."/>
            <person name="Aken S.V."/>
            <person name="Utterback T."/>
            <person name="Reidmuller S."/>
            <person name="Feldblyum T."/>
            <person name="Hsiao J."/>
            <person name="Zismann V."/>
            <person name="Iobst S."/>
            <person name="de Vazeille A.R."/>
            <person name="Buell C.R."/>
            <person name="Ying K."/>
            <person name="Li Y."/>
            <person name="Lu T."/>
            <person name="Huang Y."/>
            <person name="Zhao Q."/>
            <person name="Feng Q."/>
            <person name="Zhang L."/>
            <person name="Zhu J."/>
            <person name="Weng Q."/>
            <person name="Mu J."/>
            <person name="Lu Y."/>
            <person name="Fan D."/>
            <person name="Liu Y."/>
            <person name="Guan J."/>
            <person name="Zhang Y."/>
            <person name="Yu S."/>
            <person name="Liu X."/>
            <person name="Zhang Y."/>
            <person name="Hong G."/>
            <person name="Han B."/>
            <person name="Choisne N."/>
            <person name="Demange N."/>
            <person name="Orjeda G."/>
            <person name="Samain S."/>
            <person name="Cattolico L."/>
            <person name="Pelletier E."/>
            <person name="Couloux A."/>
            <person name="Segurens B."/>
            <person name="Wincker P."/>
            <person name="D'Hont A."/>
            <person name="Scarpelli C."/>
            <person name="Weissenbach J."/>
            <person name="Salanoubat M."/>
            <person name="Quetier F."/>
            <person name="Yu Y."/>
            <person name="Kim H.R."/>
            <person name="Rambo T."/>
            <person name="Currie J."/>
            <person name="Collura K."/>
            <person name="Luo M."/>
            <person name="Yang T."/>
            <person name="Ammiraju J.S.S."/>
            <person name="Engler F."/>
            <person name="Soderlund C."/>
            <person name="Wing R.A."/>
            <person name="Palmer L.E."/>
            <person name="de la Bastide M."/>
            <person name="Spiegel L."/>
            <person name="Nascimento L."/>
            <person name="Zutavern T."/>
            <person name="O'Shaughnessy A."/>
            <person name="Dike S."/>
            <person name="Dedhia N."/>
            <person name="Preston R."/>
            <person name="Balija V."/>
            <person name="McCombie W.R."/>
            <person name="Chow T."/>
            <person name="Chen H."/>
            <person name="Chung M."/>
            <person name="Chen C."/>
            <person name="Shaw J."/>
            <person name="Wu H."/>
            <person name="Hsiao K."/>
            <person name="Chao Y."/>
            <person name="Chu M."/>
            <person name="Cheng C."/>
            <person name="Hour A."/>
            <person name="Lee P."/>
            <person name="Lin S."/>
            <person name="Lin Y."/>
            <person name="Liou J."/>
            <person name="Liu S."/>
            <person name="Hsing Y."/>
            <person name="Raghuvanshi S."/>
            <person name="Mohanty A."/>
            <person name="Bharti A.K."/>
            <person name="Gaur A."/>
            <person name="Gupta V."/>
            <person name="Kumar D."/>
            <person name="Ravi V."/>
            <person name="Vij S."/>
            <person name="Kapur A."/>
            <person name="Khurana P."/>
            <person name="Khurana P."/>
            <person name="Khurana J.P."/>
            <person name="Tyagi A.K."/>
            <person name="Gaikwad K."/>
            <person name="Singh A."/>
            <person name="Dalal V."/>
            <person name="Srivastava S."/>
            <person name="Dixit A."/>
            <person name="Pal A.K."/>
            <person name="Ghazi I.A."/>
            <person name="Yadav M."/>
            <person name="Pandit A."/>
            <person name="Bhargava A."/>
            <person name="Sureshbabu K."/>
            <person name="Batra K."/>
            <person name="Sharma T.R."/>
            <person name="Mohapatra T."/>
            <person name="Singh N.K."/>
            <person name="Messing J."/>
            <person name="Nelson A.B."/>
            <person name="Fuks G."/>
            <person name="Kavchok S."/>
            <person name="Keizer G."/>
            <person name="Linton E."/>
            <person name="Llaca V."/>
            <person name="Song R."/>
            <person name="Tanyolac B."/>
            <person name="Young S."/>
            <person name="Ho-Il K."/>
            <person name="Hahn J.H."/>
            <person name="Sangsakoo G."/>
            <person name="Vanavichit A."/>
            <person name="de Mattos Luiz.A.T."/>
            <person name="Zimmer P.D."/>
            <person name="Malone G."/>
            <person name="Dellagostin O."/>
            <person name="de Oliveira A.C."/>
            <person name="Bevan M."/>
            <person name="Bancroft I."/>
            <person name="Minx P."/>
            <person name="Cordum H."/>
            <person name="Wilson R."/>
            <person name="Cheng Z."/>
            <person name="Jin W."/>
            <person name="Jiang J."/>
            <person name="Leong S.A."/>
            <person name="Iwama H."/>
            <person name="Gojobori T."/>
            <person name="Itoh T."/>
            <person name="Niimura Y."/>
            <person name="Fujii Y."/>
            <person name="Habara T."/>
            <person name="Sakai H."/>
            <person name="Sato Y."/>
            <person name="Wilson G."/>
            <person name="Kumar K."/>
            <person name="McCouch S."/>
            <person name="Juretic N."/>
            <person name="Hoen D."/>
            <person name="Wright S."/>
            <person name="Bruskiewich R."/>
            <person name="Bureau T."/>
            <person name="Miyao A."/>
            <person name="Hirochika H."/>
            <person name="Nishikawa T."/>
            <person name="Kadowaki K."/>
            <person name="Sugiura M."/>
            <person name="Burr B."/>
            <person name="Sasaki T."/>
        </authorList>
    </citation>
    <scope>NUCLEOTIDE SEQUENCE [LARGE SCALE GENOMIC DNA]</scope>
    <source>
        <strain evidence="3">cv. Nipponbare</strain>
    </source>
</reference>
<dbReference type="EMBL" id="AP014958">
    <property type="protein sequence ID" value="BAS78031.1"/>
    <property type="molecule type" value="Genomic_DNA"/>
</dbReference>